<dbReference type="AlphaFoldDB" id="A0A1H8I0I7"/>
<name>A0A1H8I0I7_9ACTN</name>
<dbReference type="GO" id="GO:0005886">
    <property type="term" value="C:plasma membrane"/>
    <property type="evidence" value="ECO:0007669"/>
    <property type="project" value="UniProtKB-SubCell"/>
</dbReference>
<evidence type="ECO:0000313" key="9">
    <source>
        <dbReference type="EMBL" id="SEN61645.1"/>
    </source>
</evidence>
<proteinExistence type="predicted"/>
<feature type="transmembrane region" description="Helical" evidence="6">
    <location>
        <begin position="182"/>
        <end position="199"/>
    </location>
</feature>
<evidence type="ECO:0000256" key="5">
    <source>
        <dbReference type="ARBA" id="ARBA00023136"/>
    </source>
</evidence>
<dbReference type="GO" id="GO:0055091">
    <property type="term" value="P:phospholipid homeostasis"/>
    <property type="evidence" value="ECO:0007669"/>
    <property type="project" value="TreeGrafter"/>
</dbReference>
<dbReference type="PANTHER" id="PTHR34697">
    <property type="entry name" value="PHOSPHATIDYLGLYCEROL LYSYLTRANSFERASE"/>
    <property type="match status" value="1"/>
</dbReference>
<evidence type="ECO:0000256" key="3">
    <source>
        <dbReference type="ARBA" id="ARBA00022692"/>
    </source>
</evidence>
<keyword evidence="4 6" id="KW-1133">Transmembrane helix</keyword>
<dbReference type="Pfam" id="PF09924">
    <property type="entry name" value="LPG_synthase_C"/>
    <property type="match status" value="1"/>
</dbReference>
<feature type="transmembrane region" description="Helical" evidence="6">
    <location>
        <begin position="350"/>
        <end position="368"/>
    </location>
</feature>
<dbReference type="RefSeq" id="WP_075016599.1">
    <property type="nucleotide sequence ID" value="NZ_FODD01000007.1"/>
</dbReference>
<feature type="transmembrane region" description="Helical" evidence="6">
    <location>
        <begin position="62"/>
        <end position="83"/>
    </location>
</feature>
<feature type="transmembrane region" description="Helical" evidence="6">
    <location>
        <begin position="126"/>
        <end position="144"/>
    </location>
</feature>
<evidence type="ECO:0000256" key="1">
    <source>
        <dbReference type="ARBA" id="ARBA00004651"/>
    </source>
</evidence>
<keyword evidence="5 6" id="KW-0472">Membrane</keyword>
<dbReference type="GO" id="GO:0004812">
    <property type="term" value="F:aminoacyl-tRNA ligase activity"/>
    <property type="evidence" value="ECO:0007669"/>
    <property type="project" value="UniProtKB-KW"/>
</dbReference>
<accession>A0A1H8I0I7</accession>
<feature type="transmembrane region" description="Helical" evidence="6">
    <location>
        <begin position="321"/>
        <end position="343"/>
    </location>
</feature>
<evidence type="ECO:0000259" key="8">
    <source>
        <dbReference type="Pfam" id="PF16995"/>
    </source>
</evidence>
<feature type="transmembrane region" description="Helical" evidence="6">
    <location>
        <begin position="24"/>
        <end position="42"/>
    </location>
</feature>
<feature type="transmembrane region" description="Helical" evidence="6">
    <location>
        <begin position="380"/>
        <end position="399"/>
    </location>
</feature>
<dbReference type="GO" id="GO:0016755">
    <property type="term" value="F:aminoacyltransferase activity"/>
    <property type="evidence" value="ECO:0007669"/>
    <property type="project" value="TreeGrafter"/>
</dbReference>
<dbReference type="InterPro" id="IPR024320">
    <property type="entry name" value="LPG_synthase_C"/>
</dbReference>
<feature type="domain" description="Lysyl-tRNA synthetase N-terminal transmembrane region" evidence="8">
    <location>
        <begin position="287"/>
        <end position="493"/>
    </location>
</feature>
<dbReference type="OrthoDB" id="8535577at2"/>
<reference evidence="9 10" key="1">
    <citation type="submission" date="2016-10" db="EMBL/GenBank/DDBJ databases">
        <authorList>
            <person name="de Groot N.N."/>
        </authorList>
    </citation>
    <scope>NUCLEOTIDE SEQUENCE [LARGE SCALE GENOMIC DNA]</scope>
    <source>
        <strain evidence="9 10">CGMCC 4.2026</strain>
    </source>
</reference>
<feature type="transmembrane region" description="Helical" evidence="6">
    <location>
        <begin position="291"/>
        <end position="309"/>
    </location>
</feature>
<dbReference type="Proteomes" id="UP000181951">
    <property type="component" value="Unassembled WGS sequence"/>
</dbReference>
<feature type="transmembrane region" description="Helical" evidence="6">
    <location>
        <begin position="156"/>
        <end position="176"/>
    </location>
</feature>
<evidence type="ECO:0000259" key="7">
    <source>
        <dbReference type="Pfam" id="PF09924"/>
    </source>
</evidence>
<keyword evidence="2" id="KW-1003">Cell membrane</keyword>
<gene>
    <name evidence="9" type="ORF">SAMN05216267_1007134</name>
</gene>
<keyword evidence="9" id="KW-0030">Aminoacyl-tRNA synthetase</keyword>
<dbReference type="InterPro" id="IPR051211">
    <property type="entry name" value="PG_lysyltransferase"/>
</dbReference>
<sequence>MGHWPTYVDQVQVRIEASTGRRQLLLLLLGLLASFLFIRFSTRMIRRGVSWWPGNVEPGGLHIHHVVFGQVMMFVGGIGSFAVRGGPLVHDLLAVLFGIGCGLVLDEFALVLHLEDVYWREEGRQSVDAVILAVAIIGLVLFGAAPLGGGVGGTSWVTYAVAAVLAGFVVLCLIKGKVWTGLLGVMVPLLAVVGAVRLARPGSPWARWRYTSRPRRMARAERREERVHRRFAAAKTRFMDAVAGAPNPVSLTKAPPRGAPTVVEVPPSRLEVRLAQVLGPLRGPGAAAAVWYLRVAAVVDLVTGLVAPFREHVRAATEGEYVTPFLLSPGFTGAALAFVLSVSLRRRKRAAWILTVVLTAAYLLVVAGDVASVPHAHRHPVNWVSLVLTLLLLAALLVSRTHFNVRGARGNVALGLVTLLAGAVAAVGLGTLLVYATDRAAPSTWGASAHYASVRVLTVSSLFSLPGVDVPAWTDLAINLLSVALMLVVLVVFFRPPAGLARLAPADERRLRVLLHAYGAADSFGYFALRRDLSVCWSGDGAAAVVYRVVNGVALAHGDPLGPAPARAAAVAGWLDTARRHAWAPAAVYAGEAGTAEYRAAGLHAVASDEEQLLGTGPLPAELARVREEMAGAGYRVVLRRQQDVDGREWPQLAQLADAWRHAGRRRHRRGPGLGRLGDTADGDCVVGECRDRHERVCALAVLVPWGTDGLTLDLLRWDRESGRGPVDFLLAEVLHRAAAGAPPVSGVARLSLGLVSPALHALPALPALSALTTARSARRLLCERRSELPRVLAAAGPAAPNPHFR</sequence>
<feature type="transmembrane region" description="Helical" evidence="6">
    <location>
        <begin position="476"/>
        <end position="494"/>
    </location>
</feature>
<dbReference type="STRING" id="310780.SAMN05216267_1007134"/>
<evidence type="ECO:0000256" key="6">
    <source>
        <dbReference type="SAM" id="Phobius"/>
    </source>
</evidence>
<feature type="transmembrane region" description="Helical" evidence="6">
    <location>
        <begin position="92"/>
        <end position="114"/>
    </location>
</feature>
<keyword evidence="3 6" id="KW-0812">Transmembrane</keyword>
<dbReference type="Pfam" id="PF16995">
    <property type="entry name" value="tRNA-synt_2_TM"/>
    <property type="match status" value="1"/>
</dbReference>
<keyword evidence="9" id="KW-0436">Ligase</keyword>
<dbReference type="PANTHER" id="PTHR34697:SF2">
    <property type="entry name" value="PHOSPHATIDYLGLYCEROL LYSYLTRANSFERASE"/>
    <property type="match status" value="1"/>
</dbReference>
<feature type="transmembrane region" description="Helical" evidence="6">
    <location>
        <begin position="411"/>
        <end position="436"/>
    </location>
</feature>
<organism evidence="9 10">
    <name type="scientific">Actinacidiphila rubida</name>
    <dbReference type="NCBI Taxonomy" id="310780"/>
    <lineage>
        <taxon>Bacteria</taxon>
        <taxon>Bacillati</taxon>
        <taxon>Actinomycetota</taxon>
        <taxon>Actinomycetes</taxon>
        <taxon>Kitasatosporales</taxon>
        <taxon>Streptomycetaceae</taxon>
        <taxon>Actinacidiphila</taxon>
    </lineage>
</organism>
<evidence type="ECO:0000256" key="2">
    <source>
        <dbReference type="ARBA" id="ARBA00022475"/>
    </source>
</evidence>
<feature type="domain" description="Phosphatidylglycerol lysyltransferase C-terminal" evidence="7">
    <location>
        <begin position="513"/>
        <end position="755"/>
    </location>
</feature>
<evidence type="ECO:0000313" key="10">
    <source>
        <dbReference type="Proteomes" id="UP000181951"/>
    </source>
</evidence>
<comment type="subcellular location">
    <subcellularLocation>
        <location evidence="1">Cell membrane</location>
        <topology evidence="1">Multi-pass membrane protein</topology>
    </subcellularLocation>
</comment>
<protein>
    <submittedName>
        <fullName evidence="9">Lysyl-tRNA synthetase, class 2</fullName>
    </submittedName>
</protein>
<dbReference type="InterPro" id="IPR031553">
    <property type="entry name" value="tRNA-synt_2_TM"/>
</dbReference>
<evidence type="ECO:0000256" key="4">
    <source>
        <dbReference type="ARBA" id="ARBA00022989"/>
    </source>
</evidence>
<keyword evidence="10" id="KW-1185">Reference proteome</keyword>
<dbReference type="EMBL" id="FODD01000007">
    <property type="protein sequence ID" value="SEN61645.1"/>
    <property type="molecule type" value="Genomic_DNA"/>
</dbReference>